<name>A0A381ZN71_9ZZZZ</name>
<dbReference type="EMBL" id="UINC01021887">
    <property type="protein sequence ID" value="SVA90391.1"/>
    <property type="molecule type" value="Genomic_DNA"/>
</dbReference>
<evidence type="ECO:0008006" key="4">
    <source>
        <dbReference type="Google" id="ProtNLM"/>
    </source>
</evidence>
<feature type="domain" description="DUF1553" evidence="2">
    <location>
        <begin position="308"/>
        <end position="565"/>
    </location>
</feature>
<proteinExistence type="predicted"/>
<accession>A0A381ZN71</accession>
<evidence type="ECO:0000259" key="2">
    <source>
        <dbReference type="Pfam" id="PF07587"/>
    </source>
</evidence>
<gene>
    <name evidence="3" type="ORF">METZ01_LOCUS143245</name>
</gene>
<evidence type="ECO:0000259" key="1">
    <source>
        <dbReference type="Pfam" id="PF07583"/>
    </source>
</evidence>
<dbReference type="Pfam" id="PF07587">
    <property type="entry name" value="PSD1"/>
    <property type="match status" value="1"/>
</dbReference>
<feature type="domain" description="DUF1549" evidence="1">
    <location>
        <begin position="13"/>
        <end position="220"/>
    </location>
</feature>
<dbReference type="AlphaFoldDB" id="A0A381ZN71"/>
<dbReference type="InterPro" id="IPR011444">
    <property type="entry name" value="DUF1549"/>
</dbReference>
<dbReference type="PANTHER" id="PTHR35889">
    <property type="entry name" value="CYCLOINULO-OLIGOSACCHARIDE FRUCTANOTRANSFERASE-RELATED"/>
    <property type="match status" value="1"/>
</dbReference>
<dbReference type="Pfam" id="PF07583">
    <property type="entry name" value="PSCyt2"/>
    <property type="match status" value="1"/>
</dbReference>
<dbReference type="InterPro" id="IPR022655">
    <property type="entry name" value="DUF1553"/>
</dbReference>
<sequence>MSKVEQSGWGVNEIDRFVLTRLEKAGLQPSAPAGKALLIRRVYFDLIGLPPSPEEVRDFLTDDSPTAYEKLIDDLLASPHYGERWGRHWLDLARYADSSGYHSDIDRPNAWRYRDYVIGSFNDDKPYAQFIREQLAGDEVAPKNAQSWIATGFCRNGPSNEGQVKTAAAEQYRLDQLDDVISTAGTTFLGVTVGCARCHDHKTAPITQVDYYRLLAVFNTAVPREVPIDKTGQLNLKKMVKPGKKNPKPGLMALTEVGAKPRPTHVLIRGQAKRQGAKVKPGVPKVLGHLQQVSFNSKPNKASRTTGRRLIFANWVADENNALTWRVHANRIWQFHFGRGLVRTPNDFGPAGSLPTHPALLEWLAQQLIIEGGRVKPIHKKILMSATYRQSSNHRADAHAKDPDNRLYWRMPKRRLEAEAIRDSVLVVSGRLNRKAGGPGIKPRIPHEIIDQRSQRNKWPKVKKEGPEHWRRSVYVYVKRQLMMPILEMFDVPSPSMPCSRRVVSTIPTQALTLLNDPFVNEQAAHCASEIIKTTDDKKAQAKEALWRVLARPPKEEWVEEGSRFLAEQGPSGLTDFIVALINSSHFSYVD</sequence>
<dbReference type="PANTHER" id="PTHR35889:SF3">
    <property type="entry name" value="F-BOX DOMAIN-CONTAINING PROTEIN"/>
    <property type="match status" value="1"/>
</dbReference>
<organism evidence="3">
    <name type="scientific">marine metagenome</name>
    <dbReference type="NCBI Taxonomy" id="408172"/>
    <lineage>
        <taxon>unclassified sequences</taxon>
        <taxon>metagenomes</taxon>
        <taxon>ecological metagenomes</taxon>
    </lineage>
</organism>
<reference evidence="3" key="1">
    <citation type="submission" date="2018-05" db="EMBL/GenBank/DDBJ databases">
        <authorList>
            <person name="Lanie J.A."/>
            <person name="Ng W.-L."/>
            <person name="Kazmierczak K.M."/>
            <person name="Andrzejewski T.M."/>
            <person name="Davidsen T.M."/>
            <person name="Wayne K.J."/>
            <person name="Tettelin H."/>
            <person name="Glass J.I."/>
            <person name="Rusch D."/>
            <person name="Podicherti R."/>
            <person name="Tsui H.-C.T."/>
            <person name="Winkler M.E."/>
        </authorList>
    </citation>
    <scope>NUCLEOTIDE SEQUENCE</scope>
</reference>
<protein>
    <recommendedName>
        <fullName evidence="4">DUF1549 domain-containing protein</fullName>
    </recommendedName>
</protein>
<evidence type="ECO:0000313" key="3">
    <source>
        <dbReference type="EMBL" id="SVA90391.1"/>
    </source>
</evidence>